<evidence type="ECO:0000313" key="2">
    <source>
        <dbReference type="Proteomes" id="UP000604046"/>
    </source>
</evidence>
<dbReference type="AlphaFoldDB" id="A0A812QZX2"/>
<gene>
    <name evidence="1" type="primary">CAT1</name>
    <name evidence="1" type="ORF">SNAT2548_LOCUS22405</name>
</gene>
<reference evidence="1" key="1">
    <citation type="submission" date="2021-02" db="EMBL/GenBank/DDBJ databases">
        <authorList>
            <person name="Dougan E. K."/>
            <person name="Rhodes N."/>
            <person name="Thang M."/>
            <person name="Chan C."/>
        </authorList>
    </citation>
    <scope>NUCLEOTIDE SEQUENCE</scope>
</reference>
<comment type="caution">
    <text evidence="1">The sequence shown here is derived from an EMBL/GenBank/DDBJ whole genome shotgun (WGS) entry which is preliminary data.</text>
</comment>
<dbReference type="Proteomes" id="UP000604046">
    <property type="component" value="Unassembled WGS sequence"/>
</dbReference>
<organism evidence="1 2">
    <name type="scientific">Symbiodinium natans</name>
    <dbReference type="NCBI Taxonomy" id="878477"/>
    <lineage>
        <taxon>Eukaryota</taxon>
        <taxon>Sar</taxon>
        <taxon>Alveolata</taxon>
        <taxon>Dinophyceae</taxon>
        <taxon>Suessiales</taxon>
        <taxon>Symbiodiniaceae</taxon>
        <taxon>Symbiodinium</taxon>
    </lineage>
</organism>
<evidence type="ECO:0000313" key="1">
    <source>
        <dbReference type="EMBL" id="CAE7411881.1"/>
    </source>
</evidence>
<sequence length="479" mass="53856">MTRDPRYYKGHEHCAADLEESKFWRSEAKRIRDIVQRTQFNRNILMWLVGNELETPIDAERGSDCLWQPDPLWSMTANAEDESNTMAAKVKEASWRKVAKVADICPQIDVLGTNIYGNDIRDVGARLREAGWTKPWAVFLAVLPLPKSVVSALGRQPGFLDMWPVKTQVPQTSWGAPVEPPRAECEKQSSTAKGQFLKRALQLCIDDDACLAARQPVLRVLSFEYIAPGPDVHSVSEDMCVAFMVFLWGWKWEKTATWFGLLNEWPGGNAPVQGHQEAVTCYLNDIGQPLYDMFAPIDKTSFRIHVEKFLVDSDKAVPLGFTAHRGAEVQLDLHAATHCTGEQDAWANWFVTRESLVSPKSDGNIAEEPQTVIEHVVEACEPGSFRAKLKTSMLEEGNYRLYGFARRTQDGAILGYPSTVEASISIPFHIGKEKCADVKKGRCFDEVTRLMTSARRMGYASWPLDLQGIRRYLPSETAS</sequence>
<dbReference type="OrthoDB" id="439554at2759"/>
<name>A0A812QZX2_9DINO</name>
<protein>
    <submittedName>
        <fullName evidence="1">CAT1 protein</fullName>
    </submittedName>
</protein>
<keyword evidence="2" id="KW-1185">Reference proteome</keyword>
<accession>A0A812QZX2</accession>
<dbReference type="EMBL" id="CAJNDS010002287">
    <property type="protein sequence ID" value="CAE7411881.1"/>
    <property type="molecule type" value="Genomic_DNA"/>
</dbReference>
<proteinExistence type="predicted"/>